<evidence type="ECO:0000313" key="1">
    <source>
        <dbReference type="EMBL" id="MBX72893.1"/>
    </source>
</evidence>
<organism evidence="1">
    <name type="scientific">Rhizophora mucronata</name>
    <name type="common">Asiatic mangrove</name>
    <dbReference type="NCBI Taxonomy" id="61149"/>
    <lineage>
        <taxon>Eukaryota</taxon>
        <taxon>Viridiplantae</taxon>
        <taxon>Streptophyta</taxon>
        <taxon>Embryophyta</taxon>
        <taxon>Tracheophyta</taxon>
        <taxon>Spermatophyta</taxon>
        <taxon>Magnoliopsida</taxon>
        <taxon>eudicotyledons</taxon>
        <taxon>Gunneridae</taxon>
        <taxon>Pentapetalae</taxon>
        <taxon>rosids</taxon>
        <taxon>fabids</taxon>
        <taxon>Malpighiales</taxon>
        <taxon>Rhizophoraceae</taxon>
        <taxon>Rhizophora</taxon>
    </lineage>
</organism>
<proteinExistence type="predicted"/>
<name>A0A2P2R0Y9_RHIMU</name>
<dbReference type="EMBL" id="GGEC01092409">
    <property type="protein sequence ID" value="MBX72893.1"/>
    <property type="molecule type" value="Transcribed_RNA"/>
</dbReference>
<protein>
    <submittedName>
        <fullName evidence="1">Uncharacterized protein</fullName>
    </submittedName>
</protein>
<reference evidence="1" key="1">
    <citation type="submission" date="2018-02" db="EMBL/GenBank/DDBJ databases">
        <title>Rhizophora mucronata_Transcriptome.</title>
        <authorList>
            <person name="Meera S.P."/>
            <person name="Sreeshan A."/>
            <person name="Augustine A."/>
        </authorList>
    </citation>
    <scope>NUCLEOTIDE SEQUENCE</scope>
    <source>
        <tissue evidence="1">Leaf</tissue>
    </source>
</reference>
<dbReference type="AlphaFoldDB" id="A0A2P2R0Y9"/>
<accession>A0A2P2R0Y9</accession>
<sequence>MEDTNHFPIYRNMIPIFLNCTSKTNNNQ</sequence>